<protein>
    <submittedName>
        <fullName evidence="2">GCN5 family acetyltransferase</fullName>
    </submittedName>
</protein>
<dbReference type="PANTHER" id="PTHR43792">
    <property type="entry name" value="GNAT FAMILY, PUTATIVE (AFU_ORTHOLOGUE AFUA_3G00765)-RELATED-RELATED"/>
    <property type="match status" value="1"/>
</dbReference>
<evidence type="ECO:0000313" key="2">
    <source>
        <dbReference type="EMBL" id="ALU95425.1"/>
    </source>
</evidence>
<dbReference type="PROSITE" id="PS51186">
    <property type="entry name" value="GNAT"/>
    <property type="match status" value="1"/>
</dbReference>
<dbReference type="InterPro" id="IPR051531">
    <property type="entry name" value="N-acetyltransferase"/>
</dbReference>
<proteinExistence type="predicted"/>
<dbReference type="Proteomes" id="UP000064183">
    <property type="component" value="Chromosome"/>
</dbReference>
<dbReference type="KEGG" id="sgb:WQO_20170"/>
<dbReference type="PANTHER" id="PTHR43792:SF1">
    <property type="entry name" value="N-ACETYLTRANSFERASE DOMAIN-CONTAINING PROTEIN"/>
    <property type="match status" value="1"/>
</dbReference>
<evidence type="ECO:0000259" key="1">
    <source>
        <dbReference type="PROSITE" id="PS51186"/>
    </source>
</evidence>
<sequence>MPTTTAPLPSTPPRFTTARLDALPLEPAYAEEMAVVLADPALYGFTGGEPPAPDALRARYERQCAGSPDPGERWWNWVLRVREGGSLAGYVQATVRGPRAEIAWVVGTPWQGRGYASEAAQGLAAHLVSAGAVRELVAHIHPDHAASAAVAVAAGLGPTGEWEDGERRWAANVTPPLVP</sequence>
<dbReference type="Gene3D" id="3.40.630.30">
    <property type="match status" value="1"/>
</dbReference>
<dbReference type="InterPro" id="IPR000182">
    <property type="entry name" value="GNAT_dom"/>
</dbReference>
<feature type="domain" description="N-acetyltransferase" evidence="1">
    <location>
        <begin position="20"/>
        <end position="174"/>
    </location>
</feature>
<dbReference type="GeneID" id="27784695"/>
<gene>
    <name evidence="2" type="ORF">WQO_20170</name>
</gene>
<organism evidence="2 3">
    <name type="scientific">Streptomyces globisporus C-1027</name>
    <dbReference type="NCBI Taxonomy" id="1172567"/>
    <lineage>
        <taxon>Bacteria</taxon>
        <taxon>Bacillati</taxon>
        <taxon>Actinomycetota</taxon>
        <taxon>Actinomycetes</taxon>
        <taxon>Kitasatosporales</taxon>
        <taxon>Streptomycetaceae</taxon>
        <taxon>Streptomyces</taxon>
    </lineage>
</organism>
<dbReference type="SUPFAM" id="SSF55729">
    <property type="entry name" value="Acyl-CoA N-acyltransferases (Nat)"/>
    <property type="match status" value="1"/>
</dbReference>
<reference evidence="2 3" key="1">
    <citation type="journal article" date="2012" name="J. Bacteriol.">
        <title>Draft genome sequence of Streptomyces globisporus C-1027, which produces an antitumor antibiotic consisting of a nine-membered enediyne with a chromoprotein.</title>
        <authorList>
            <person name="Wang L."/>
            <person name="Wang S."/>
            <person name="He Q."/>
            <person name="Yu T."/>
            <person name="Li Q."/>
            <person name="Hong B."/>
        </authorList>
    </citation>
    <scope>NUCLEOTIDE SEQUENCE [LARGE SCALE GENOMIC DNA]</scope>
    <source>
        <strain evidence="2 3">C-1027</strain>
    </source>
</reference>
<dbReference type="InterPro" id="IPR016181">
    <property type="entry name" value="Acyl_CoA_acyltransferase"/>
</dbReference>
<dbReference type="Pfam" id="PF13302">
    <property type="entry name" value="Acetyltransf_3"/>
    <property type="match status" value="1"/>
</dbReference>
<dbReference type="STRING" id="1172567.WQO_20170"/>
<dbReference type="RefSeq" id="WP_010061136.1">
    <property type="nucleotide sequence ID" value="NZ_CP013738.1"/>
</dbReference>
<dbReference type="AlphaFoldDB" id="A0A0U3KLI4"/>
<name>A0A0U3KLI4_STRGL</name>
<dbReference type="GO" id="GO:0016747">
    <property type="term" value="F:acyltransferase activity, transferring groups other than amino-acyl groups"/>
    <property type="evidence" value="ECO:0007669"/>
    <property type="project" value="InterPro"/>
</dbReference>
<keyword evidence="2" id="KW-0808">Transferase</keyword>
<evidence type="ECO:0000313" key="3">
    <source>
        <dbReference type="Proteomes" id="UP000064183"/>
    </source>
</evidence>
<dbReference type="EMBL" id="CP013738">
    <property type="protein sequence ID" value="ALU95425.1"/>
    <property type="molecule type" value="Genomic_DNA"/>
</dbReference>
<accession>A0A0U3KLI4</accession>